<dbReference type="AlphaFoldDB" id="A0A7W5P7Q7"/>
<sequence>MADERGSDEGLSTAERDAIKQRSAELREQAKGAKGSAKKEREAQACLDAIDALTGADRAVAERLHAIVAEEAPHLDAKTWYGFPSYARDGKVVVFYQPASKFGTRYGTVGFSEDARLDDGVLWPTSFAVLEVDDEVDRTLRDLVRRAAG</sequence>
<feature type="region of interest" description="Disordered" evidence="1">
    <location>
        <begin position="1"/>
        <end position="41"/>
    </location>
</feature>
<dbReference type="SUPFAM" id="SSF159888">
    <property type="entry name" value="YdhG-like"/>
    <property type="match status" value="1"/>
</dbReference>
<reference evidence="2 3" key="1">
    <citation type="submission" date="2020-08" db="EMBL/GenBank/DDBJ databases">
        <title>Sequencing the genomes of 1000 actinobacteria strains.</title>
        <authorList>
            <person name="Klenk H.-P."/>
        </authorList>
    </citation>
    <scope>NUCLEOTIDE SEQUENCE [LARGE SCALE GENOMIC DNA]</scope>
    <source>
        <strain evidence="2 3">DSM 11053</strain>
    </source>
</reference>
<organism evidence="2 3">
    <name type="scientific">Microlunatus antarcticus</name>
    <dbReference type="NCBI Taxonomy" id="53388"/>
    <lineage>
        <taxon>Bacteria</taxon>
        <taxon>Bacillati</taxon>
        <taxon>Actinomycetota</taxon>
        <taxon>Actinomycetes</taxon>
        <taxon>Propionibacteriales</taxon>
        <taxon>Propionibacteriaceae</taxon>
        <taxon>Microlunatus</taxon>
    </lineage>
</organism>
<protein>
    <submittedName>
        <fullName evidence="2">Uncharacterized protein YdhG (YjbR/CyaY superfamily)</fullName>
    </submittedName>
</protein>
<dbReference type="Proteomes" id="UP000565572">
    <property type="component" value="Unassembled WGS sequence"/>
</dbReference>
<dbReference type="RefSeq" id="WP_183339278.1">
    <property type="nucleotide sequence ID" value="NZ_JACHZG010000001.1"/>
</dbReference>
<accession>A0A7W5P7Q7</accession>
<name>A0A7W5P7Q7_9ACTN</name>
<proteinExistence type="predicted"/>
<gene>
    <name evidence="2" type="ORF">FHX39_002758</name>
</gene>
<keyword evidence="3" id="KW-1185">Reference proteome</keyword>
<evidence type="ECO:0000313" key="2">
    <source>
        <dbReference type="EMBL" id="MBB3327814.1"/>
    </source>
</evidence>
<comment type="caution">
    <text evidence="2">The sequence shown here is derived from an EMBL/GenBank/DDBJ whole genome shotgun (WGS) entry which is preliminary data.</text>
</comment>
<dbReference type="EMBL" id="JACHZG010000001">
    <property type="protein sequence ID" value="MBB3327814.1"/>
    <property type="molecule type" value="Genomic_DNA"/>
</dbReference>
<evidence type="ECO:0000313" key="3">
    <source>
        <dbReference type="Proteomes" id="UP000565572"/>
    </source>
</evidence>
<evidence type="ECO:0000256" key="1">
    <source>
        <dbReference type="SAM" id="MobiDB-lite"/>
    </source>
</evidence>